<dbReference type="InterPro" id="IPR013452">
    <property type="entry name" value="Xylose_isom_bac"/>
</dbReference>
<keyword evidence="9" id="KW-0460">Magnesium</keyword>
<keyword evidence="5 9" id="KW-0479">Metal-binding</keyword>
<feature type="binding site" evidence="9">
    <location>
        <position position="270"/>
    </location>
    <ligand>
        <name>Mg(2+)</name>
        <dbReference type="ChEBI" id="CHEBI:18420"/>
        <label>2</label>
    </ligand>
</feature>
<reference evidence="12 13" key="1">
    <citation type="journal article" date="2014" name="Genome Announc.">
        <title>Draft Genome Sequence of the Haloacid-Degrading Burkholderia caribensis Strain MBA4.</title>
        <authorList>
            <person name="Pan Y."/>
            <person name="Kong K.F."/>
            <person name="Tsang J.S."/>
        </authorList>
    </citation>
    <scope>NUCLEOTIDE SEQUENCE [LARGE SCALE GENOMIC DNA]</scope>
    <source>
        <strain evidence="12 13">MBA4</strain>
    </source>
</reference>
<dbReference type="GO" id="GO:0042732">
    <property type="term" value="P:D-xylose metabolic process"/>
    <property type="evidence" value="ECO:0007669"/>
    <property type="project" value="UniProtKB-UniRule"/>
</dbReference>
<name>A0A0P0R7X4_9BURK</name>
<dbReference type="GeneID" id="69968495"/>
<accession>A0A0P0R7X4</accession>
<dbReference type="InterPro" id="IPR036237">
    <property type="entry name" value="Xyl_isomerase-like_sf"/>
</dbReference>
<comment type="cofactor">
    <cofactor evidence="9">
        <name>Mg(2+)</name>
        <dbReference type="ChEBI" id="CHEBI:18420"/>
    </cofactor>
    <text evidence="9">Binds 2 magnesium ions per subunit.</text>
</comment>
<comment type="catalytic activity">
    <reaction evidence="8 9 10">
        <text>alpha-D-xylose = alpha-D-xylulofuranose</text>
        <dbReference type="Rhea" id="RHEA:22816"/>
        <dbReference type="ChEBI" id="CHEBI:28518"/>
        <dbReference type="ChEBI" id="CHEBI:188998"/>
        <dbReference type="EC" id="5.3.1.5"/>
    </reaction>
</comment>
<feature type="binding site" evidence="9">
    <location>
        <position position="267"/>
    </location>
    <ligand>
        <name>Mg(2+)</name>
        <dbReference type="ChEBI" id="CHEBI:18420"/>
        <label>2</label>
    </ligand>
</feature>
<dbReference type="RefSeq" id="WP_036003133.1">
    <property type="nucleotide sequence ID" value="NZ_CP012746.1"/>
</dbReference>
<feature type="active site" evidence="9">
    <location>
        <position position="103"/>
    </location>
</feature>
<dbReference type="PRINTS" id="PR00688">
    <property type="entry name" value="XYLOSISMRASE"/>
</dbReference>
<keyword evidence="6 9" id="KW-0413">Isomerase</keyword>
<keyword evidence="9" id="KW-0963">Cytoplasm</keyword>
<feature type="binding site" evidence="9">
    <location>
        <position position="338"/>
    </location>
    <ligand>
        <name>Mg(2+)</name>
        <dbReference type="ChEBI" id="CHEBI:18420"/>
        <label>1</label>
    </ligand>
</feature>
<protein>
    <recommendedName>
        <fullName evidence="3 9">Xylose isomerase</fullName>
        <ecNumber evidence="3 9">5.3.1.5</ecNumber>
    </recommendedName>
</protein>
<dbReference type="PANTHER" id="PTHR48408:SF1">
    <property type="entry name" value="XYLOSE ISOMERASE"/>
    <property type="match status" value="1"/>
</dbReference>
<evidence type="ECO:0000256" key="6">
    <source>
        <dbReference type="ARBA" id="ARBA00023235"/>
    </source>
</evidence>
<dbReference type="KEGG" id="bcai:K788_0007793"/>
<dbReference type="NCBIfam" id="NF003998">
    <property type="entry name" value="PRK05474.1"/>
    <property type="match status" value="1"/>
</dbReference>
<feature type="binding site" evidence="9">
    <location>
        <position position="267"/>
    </location>
    <ligand>
        <name>Mg(2+)</name>
        <dbReference type="ChEBI" id="CHEBI:18420"/>
        <label>1</label>
    </ligand>
</feature>
<evidence type="ECO:0000256" key="4">
    <source>
        <dbReference type="ARBA" id="ARBA00022629"/>
    </source>
</evidence>
<feature type="active site" evidence="9">
    <location>
        <position position="100"/>
    </location>
</feature>
<evidence type="ECO:0000256" key="11">
    <source>
        <dbReference type="RuleBase" id="RU000610"/>
    </source>
</evidence>
<evidence type="ECO:0000256" key="9">
    <source>
        <dbReference type="HAMAP-Rule" id="MF_00455"/>
    </source>
</evidence>
<evidence type="ECO:0000256" key="5">
    <source>
        <dbReference type="ARBA" id="ARBA00022723"/>
    </source>
</evidence>
<proteinExistence type="inferred from homology"/>
<feature type="binding site" evidence="9">
    <location>
        <position position="231"/>
    </location>
    <ligand>
        <name>Mg(2+)</name>
        <dbReference type="ChEBI" id="CHEBI:18420"/>
        <label>1</label>
    </ligand>
</feature>
<evidence type="ECO:0000256" key="10">
    <source>
        <dbReference type="RuleBase" id="RU000609"/>
    </source>
</evidence>
<evidence type="ECO:0000256" key="8">
    <source>
        <dbReference type="ARBA" id="ARBA00033659"/>
    </source>
</evidence>
<evidence type="ECO:0000313" key="13">
    <source>
        <dbReference type="Proteomes" id="UP000019146"/>
    </source>
</evidence>
<keyword evidence="4 9" id="KW-0859">Xylose metabolism</keyword>
<dbReference type="GO" id="GO:0005737">
    <property type="term" value="C:cytoplasm"/>
    <property type="evidence" value="ECO:0007669"/>
    <property type="project" value="UniProtKB-SubCell"/>
</dbReference>
<feature type="binding site" evidence="9">
    <location>
        <position position="308"/>
    </location>
    <ligand>
        <name>Mg(2+)</name>
        <dbReference type="ChEBI" id="CHEBI:18420"/>
        <label>2</label>
    </ligand>
</feature>
<keyword evidence="7 9" id="KW-0119">Carbohydrate metabolism</keyword>
<comment type="subunit">
    <text evidence="2 9 11">Homotetramer.</text>
</comment>
<comment type="subcellular location">
    <subcellularLocation>
        <location evidence="9 11">Cytoplasm</location>
    </subcellularLocation>
</comment>
<organism evidence="12 13">
    <name type="scientific">Paraburkholderia caribensis MBA4</name>
    <dbReference type="NCBI Taxonomy" id="1323664"/>
    <lineage>
        <taxon>Bacteria</taxon>
        <taxon>Pseudomonadati</taxon>
        <taxon>Pseudomonadota</taxon>
        <taxon>Betaproteobacteria</taxon>
        <taxon>Burkholderiales</taxon>
        <taxon>Burkholderiaceae</taxon>
        <taxon>Paraburkholderia</taxon>
    </lineage>
</organism>
<dbReference type="EC" id="5.3.1.5" evidence="3 9"/>
<feature type="binding site" evidence="9">
    <location>
        <position position="306"/>
    </location>
    <ligand>
        <name>Mg(2+)</name>
        <dbReference type="ChEBI" id="CHEBI:18420"/>
        <label>2</label>
    </ligand>
</feature>
<dbReference type="InterPro" id="IPR001998">
    <property type="entry name" value="Xylose_isomerase"/>
</dbReference>
<dbReference type="HAMAP" id="MF_00455">
    <property type="entry name" value="Xylose_isom_A"/>
    <property type="match status" value="1"/>
</dbReference>
<evidence type="ECO:0000313" key="12">
    <source>
        <dbReference type="EMBL" id="ALL64307.1"/>
    </source>
</evidence>
<dbReference type="PANTHER" id="PTHR48408">
    <property type="match status" value="1"/>
</dbReference>
<evidence type="ECO:0000256" key="7">
    <source>
        <dbReference type="ARBA" id="ARBA00023277"/>
    </source>
</evidence>
<feature type="binding site" evidence="9">
    <location>
        <position position="295"/>
    </location>
    <ligand>
        <name>Mg(2+)</name>
        <dbReference type="ChEBI" id="CHEBI:18420"/>
        <label>1</label>
    </ligand>
</feature>
<dbReference type="FunFam" id="3.20.20.150:FF:000002">
    <property type="entry name" value="Xylose isomerase"/>
    <property type="match status" value="1"/>
</dbReference>
<evidence type="ECO:0000256" key="1">
    <source>
        <dbReference type="ARBA" id="ARBA00005765"/>
    </source>
</evidence>
<dbReference type="GO" id="GO:0009045">
    <property type="term" value="F:xylose isomerase activity"/>
    <property type="evidence" value="ECO:0007669"/>
    <property type="project" value="UniProtKB-UniRule"/>
</dbReference>
<dbReference type="AlphaFoldDB" id="A0A0P0R7X4"/>
<dbReference type="SUPFAM" id="SSF51658">
    <property type="entry name" value="Xylose isomerase-like"/>
    <property type="match status" value="1"/>
</dbReference>
<dbReference type="Proteomes" id="UP000019146">
    <property type="component" value="Chromosome 1"/>
</dbReference>
<evidence type="ECO:0000256" key="3">
    <source>
        <dbReference type="ARBA" id="ARBA00011958"/>
    </source>
</evidence>
<comment type="similarity">
    <text evidence="1 9 10">Belongs to the xylose isomerase family.</text>
</comment>
<evidence type="ECO:0000256" key="2">
    <source>
        <dbReference type="ARBA" id="ARBA00011881"/>
    </source>
</evidence>
<dbReference type="PROSITE" id="PS51415">
    <property type="entry name" value="XYLOSE_ISOMERASE"/>
    <property type="match status" value="1"/>
</dbReference>
<sequence length="441" mass="49543">MPYFEHLPAVRYEGPHTDNPFAYRRYDKDKLVLGKRMEDHLRLAVCYWHTFVWPGADMFGPGTFERPWHHSGDPLEMAHAKADNAFELFQKLGTPFYTFHDADVAPEGDSIKSYVNNFKAMTDVLARKQEQTGVKLLWGTANLFSHPRYAAGAATNPNPDVFAFAATQVLNALEATQRLNGENYVLWGGREGYETLLNTDLKREREQLGRFMSMVVEHKHKLGFKGALLIEPKPQEPTKHQYDYDVATVHGFLTQFGLQDEIRVNIEANHATLAGHSFHHEIANAFALGVFGSIDANRGDAQNGWDTDQFPNSVEELTLAFYEILRNGGFETGGMNFDAKVRRQSIDPEDLVHGHIGAIDVIAVALERAAHLVENDRLGAFKQQRYAGWDSDFGRKVLAGGYSLESLASDAVQRNIAPRHVSGQQERLENIVNQAIYSAAK</sequence>
<dbReference type="EMBL" id="CP012746">
    <property type="protein sequence ID" value="ALL64307.1"/>
    <property type="molecule type" value="Genomic_DNA"/>
</dbReference>
<gene>
    <name evidence="9" type="primary">xylA</name>
    <name evidence="12" type="ORF">K788_0007793</name>
</gene>
<dbReference type="GO" id="GO:0000287">
    <property type="term" value="F:magnesium ion binding"/>
    <property type="evidence" value="ECO:0007669"/>
    <property type="project" value="UniProtKB-UniRule"/>
</dbReference>
<dbReference type="Gene3D" id="3.20.20.150">
    <property type="entry name" value="Divalent-metal-dependent TIM barrel enzymes"/>
    <property type="match status" value="1"/>
</dbReference>
<dbReference type="NCBIfam" id="TIGR02630">
    <property type="entry name" value="xylose_isom_A"/>
    <property type="match status" value="1"/>
</dbReference>